<protein>
    <submittedName>
        <fullName evidence="1">Uncharacterized protein</fullName>
    </submittedName>
</protein>
<gene>
    <name evidence="1" type="ORF">BN2614_LOCUS5</name>
</gene>
<organism evidence="1 2">
    <name type="scientific">Gulo gulo</name>
    <name type="common">Wolverine</name>
    <name type="synonym">Gluton</name>
    <dbReference type="NCBI Taxonomy" id="48420"/>
    <lineage>
        <taxon>Eukaryota</taxon>
        <taxon>Metazoa</taxon>
        <taxon>Chordata</taxon>
        <taxon>Craniata</taxon>
        <taxon>Vertebrata</taxon>
        <taxon>Euteleostomi</taxon>
        <taxon>Mammalia</taxon>
        <taxon>Eutheria</taxon>
        <taxon>Laurasiatheria</taxon>
        <taxon>Carnivora</taxon>
        <taxon>Caniformia</taxon>
        <taxon>Musteloidea</taxon>
        <taxon>Mustelidae</taxon>
        <taxon>Guloninae</taxon>
        <taxon>Gulo</taxon>
    </lineage>
</organism>
<keyword evidence="2" id="KW-1185">Reference proteome</keyword>
<comment type="caution">
    <text evidence="1">The sequence shown here is derived from an EMBL/GenBank/DDBJ whole genome shotgun (WGS) entry which is preliminary data.</text>
</comment>
<dbReference type="Proteomes" id="UP000269945">
    <property type="component" value="Unassembled WGS sequence"/>
</dbReference>
<sequence length="48" mass="5665">KISQTISFHFTPGYSIKNLHLLTMALLLIQILQPNSMPNEYLRCYRKK</sequence>
<accession>A0A9X9PYF7</accession>
<dbReference type="AlphaFoldDB" id="A0A9X9PYF7"/>
<dbReference type="EMBL" id="CYRY02009000">
    <property type="protein sequence ID" value="VCW77575.1"/>
    <property type="molecule type" value="Genomic_DNA"/>
</dbReference>
<reference evidence="1 2" key="1">
    <citation type="submission" date="2018-10" db="EMBL/GenBank/DDBJ databases">
        <authorList>
            <person name="Ekblom R."/>
            <person name="Jareborg N."/>
        </authorList>
    </citation>
    <scope>NUCLEOTIDE SEQUENCE [LARGE SCALE GENOMIC DNA]</scope>
    <source>
        <tissue evidence="1">Muscle</tissue>
    </source>
</reference>
<proteinExistence type="predicted"/>
<feature type="non-terminal residue" evidence="1">
    <location>
        <position position="1"/>
    </location>
</feature>
<evidence type="ECO:0000313" key="2">
    <source>
        <dbReference type="Proteomes" id="UP000269945"/>
    </source>
</evidence>
<evidence type="ECO:0000313" key="1">
    <source>
        <dbReference type="EMBL" id="VCW77575.1"/>
    </source>
</evidence>
<name>A0A9X9PYF7_GULGU</name>